<dbReference type="PANTHER" id="PTHR45138:SF9">
    <property type="entry name" value="DIGUANYLATE CYCLASE DGCM-RELATED"/>
    <property type="match status" value="1"/>
</dbReference>
<feature type="domain" description="PAS" evidence="2">
    <location>
        <begin position="47"/>
        <end position="103"/>
    </location>
</feature>
<dbReference type="InterPro" id="IPR043128">
    <property type="entry name" value="Rev_trsase/Diguanyl_cyclase"/>
</dbReference>
<gene>
    <name evidence="4" type="ORF">C7B46_06495</name>
</gene>
<dbReference type="PROSITE" id="PS50887">
    <property type="entry name" value="GGDEF"/>
    <property type="match status" value="1"/>
</dbReference>
<dbReference type="InterPro" id="IPR050469">
    <property type="entry name" value="Diguanylate_Cyclase"/>
</dbReference>
<feature type="domain" description="GGDEF" evidence="3">
    <location>
        <begin position="322"/>
        <end position="449"/>
    </location>
</feature>
<dbReference type="PROSITE" id="PS50112">
    <property type="entry name" value="PAS"/>
    <property type="match status" value="1"/>
</dbReference>
<accession>A0A2T2XI78</accession>
<dbReference type="SMART" id="SM00091">
    <property type="entry name" value="PAS"/>
    <property type="match status" value="2"/>
</dbReference>
<evidence type="ECO:0000259" key="3">
    <source>
        <dbReference type="PROSITE" id="PS50887"/>
    </source>
</evidence>
<name>A0A2T2XI78_9FIRM</name>
<dbReference type="NCBIfam" id="TIGR00229">
    <property type="entry name" value="sensory_box"/>
    <property type="match status" value="2"/>
</dbReference>
<dbReference type="SMART" id="SM00267">
    <property type="entry name" value="GGDEF"/>
    <property type="match status" value="1"/>
</dbReference>
<dbReference type="Gene3D" id="3.30.450.20">
    <property type="entry name" value="PAS domain"/>
    <property type="match status" value="2"/>
</dbReference>
<organism evidence="4 5">
    <name type="scientific">Sulfobacillus benefaciens</name>
    <dbReference type="NCBI Taxonomy" id="453960"/>
    <lineage>
        <taxon>Bacteria</taxon>
        <taxon>Bacillati</taxon>
        <taxon>Bacillota</taxon>
        <taxon>Clostridia</taxon>
        <taxon>Eubacteriales</taxon>
        <taxon>Clostridiales Family XVII. Incertae Sedis</taxon>
        <taxon>Sulfobacillus</taxon>
    </lineage>
</organism>
<dbReference type="InterPro" id="IPR035965">
    <property type="entry name" value="PAS-like_dom_sf"/>
</dbReference>
<dbReference type="AlphaFoldDB" id="A0A2T2XI78"/>
<dbReference type="Gene3D" id="3.30.70.270">
    <property type="match status" value="1"/>
</dbReference>
<dbReference type="InterPro" id="IPR029787">
    <property type="entry name" value="Nucleotide_cyclase"/>
</dbReference>
<dbReference type="SUPFAM" id="SSF55785">
    <property type="entry name" value="PYP-like sensor domain (PAS domain)"/>
    <property type="match status" value="2"/>
</dbReference>
<dbReference type="Pfam" id="PF00990">
    <property type="entry name" value="GGDEF"/>
    <property type="match status" value="1"/>
</dbReference>
<dbReference type="PANTHER" id="PTHR45138">
    <property type="entry name" value="REGULATORY COMPONENTS OF SENSORY TRANSDUCTION SYSTEM"/>
    <property type="match status" value="1"/>
</dbReference>
<evidence type="ECO:0000313" key="4">
    <source>
        <dbReference type="EMBL" id="PSR34194.1"/>
    </source>
</evidence>
<comment type="caution">
    <text evidence="4">The sequence shown here is derived from an EMBL/GenBank/DDBJ whole genome shotgun (WGS) entry which is preliminary data.</text>
</comment>
<reference evidence="4 5" key="1">
    <citation type="journal article" date="2014" name="BMC Genomics">
        <title>Comparison of environmental and isolate Sulfobacillus genomes reveals diverse carbon, sulfur, nitrogen, and hydrogen metabolisms.</title>
        <authorList>
            <person name="Justice N.B."/>
            <person name="Norman A."/>
            <person name="Brown C.T."/>
            <person name="Singh A."/>
            <person name="Thomas B.C."/>
            <person name="Banfield J.F."/>
        </authorList>
    </citation>
    <scope>NUCLEOTIDE SEQUENCE [LARGE SCALE GENOMIC DNA]</scope>
    <source>
        <strain evidence="4">AMDSBA4</strain>
    </source>
</reference>
<dbReference type="InterPro" id="IPR000160">
    <property type="entry name" value="GGDEF_dom"/>
</dbReference>
<dbReference type="FunFam" id="3.30.70.270:FF:000001">
    <property type="entry name" value="Diguanylate cyclase domain protein"/>
    <property type="match status" value="1"/>
</dbReference>
<dbReference type="NCBIfam" id="TIGR00254">
    <property type="entry name" value="GGDEF"/>
    <property type="match status" value="1"/>
</dbReference>
<dbReference type="Pfam" id="PF13426">
    <property type="entry name" value="PAS_9"/>
    <property type="match status" value="2"/>
</dbReference>
<sequence length="449" mass="50919">MSKTHEPPQDNDDVLSHGASDEFSGGTDKADTPSLTEVFALLKGHMVVGVDLHTHRFLYVNAALQSMLGYTEAELLAMNVWDVFEEPYKSQVKTSVAEGLKTLGQVNSLVLKATRKPGDSIWLEAYVSSVPFRGKIARIANYINVTEAITLKERMDQQLASFYSALDAMPTPVVIAKETFQYANPAAIAWSGYSQAELAQRKVWDLIVVTDDLRHRMGKNMARRLRGESFLGEYPRIEVKLKDGTPRWVHIVTRTLWHQNSWVDLMILTDITDSVIAEQRMARERERYRELSELDPLTHIYNRRLFDNQLADMIQAAVARHRQLTLVMIDIDHFKRVNDEFGHETGDYVLQELAKVVLADLRPTDIFARYGGEEFMIIVPDISSINVKALAERLRLRIASHDFKIGQKITVSMGITELKPGDTTTRMVHRVDDALYDAKHGGRNRIVVG</sequence>
<dbReference type="InterPro" id="IPR000014">
    <property type="entry name" value="PAS"/>
</dbReference>
<evidence type="ECO:0000259" key="2">
    <source>
        <dbReference type="PROSITE" id="PS50112"/>
    </source>
</evidence>
<proteinExistence type="predicted"/>
<evidence type="ECO:0008006" key="6">
    <source>
        <dbReference type="Google" id="ProtNLM"/>
    </source>
</evidence>
<dbReference type="SUPFAM" id="SSF55073">
    <property type="entry name" value="Nucleotide cyclase"/>
    <property type="match status" value="1"/>
</dbReference>
<feature type="region of interest" description="Disordered" evidence="1">
    <location>
        <begin position="1"/>
        <end position="29"/>
    </location>
</feature>
<dbReference type="EMBL" id="PXYW01000011">
    <property type="protein sequence ID" value="PSR34194.1"/>
    <property type="molecule type" value="Genomic_DNA"/>
</dbReference>
<dbReference type="CDD" id="cd01949">
    <property type="entry name" value="GGDEF"/>
    <property type="match status" value="1"/>
</dbReference>
<dbReference type="Proteomes" id="UP000242972">
    <property type="component" value="Unassembled WGS sequence"/>
</dbReference>
<evidence type="ECO:0000256" key="1">
    <source>
        <dbReference type="SAM" id="MobiDB-lite"/>
    </source>
</evidence>
<protein>
    <recommendedName>
        <fullName evidence="6">Sensor domain-containing diguanylate cyclase</fullName>
    </recommendedName>
</protein>
<dbReference type="CDD" id="cd00130">
    <property type="entry name" value="PAS"/>
    <property type="match status" value="2"/>
</dbReference>
<dbReference type="GO" id="GO:0052621">
    <property type="term" value="F:diguanylate cyclase activity"/>
    <property type="evidence" value="ECO:0007669"/>
    <property type="project" value="TreeGrafter"/>
</dbReference>
<evidence type="ECO:0000313" key="5">
    <source>
        <dbReference type="Proteomes" id="UP000242972"/>
    </source>
</evidence>